<dbReference type="Gene3D" id="2.60.40.10">
    <property type="entry name" value="Immunoglobulins"/>
    <property type="match status" value="1"/>
</dbReference>
<evidence type="ECO:0000313" key="2">
    <source>
        <dbReference type="Proteomes" id="UP000230161"/>
    </source>
</evidence>
<keyword evidence="2" id="KW-1185">Reference proteome</keyword>
<gene>
    <name evidence="1" type="ORF">CLV54_0684</name>
</gene>
<proteinExistence type="predicted"/>
<dbReference type="GO" id="GO:0005975">
    <property type="term" value="P:carbohydrate metabolic process"/>
    <property type="evidence" value="ECO:0007669"/>
    <property type="project" value="UniProtKB-ARBA"/>
</dbReference>
<sequence length="151" mass="15233">MSKKINDVTADDSSRSIARSVLSRRTVIKGSAWAAPVIAVAVASPAAAASQGDVASIRYLSTTIGGGDLLVGQALDSMQQPVAGVTVSFDIQSGSLAFTGDQSVPTDTTGTFFAPIESTLQPGAGPETGIILVTVGSLATEPITVTVLPED</sequence>
<dbReference type="InterPro" id="IPR006311">
    <property type="entry name" value="TAT_signal"/>
</dbReference>
<dbReference type="PROSITE" id="PS51318">
    <property type="entry name" value="TAT"/>
    <property type="match status" value="1"/>
</dbReference>
<name>A0A2M9C596_9MICO</name>
<evidence type="ECO:0000313" key="1">
    <source>
        <dbReference type="EMBL" id="PJJ65647.1"/>
    </source>
</evidence>
<evidence type="ECO:0008006" key="3">
    <source>
        <dbReference type="Google" id="ProtNLM"/>
    </source>
</evidence>
<dbReference type="AlphaFoldDB" id="A0A2M9C596"/>
<accession>A0A2M9C596</accession>
<protein>
    <recommendedName>
        <fullName evidence="3">Ig-like domain-containing protein</fullName>
    </recommendedName>
</protein>
<dbReference type="RefSeq" id="WP_100343513.1">
    <property type="nucleotide sequence ID" value="NZ_PGFB01000001.1"/>
</dbReference>
<reference evidence="1 2" key="1">
    <citation type="submission" date="2017-11" db="EMBL/GenBank/DDBJ databases">
        <title>Genomic Encyclopedia of Archaeal and Bacterial Type Strains, Phase II (KMG-II): From Individual Species to Whole Genera.</title>
        <authorList>
            <person name="Goeker M."/>
        </authorList>
    </citation>
    <scope>NUCLEOTIDE SEQUENCE [LARGE SCALE GENOMIC DNA]</scope>
    <source>
        <strain evidence="1 2">DSM 25625</strain>
    </source>
</reference>
<comment type="caution">
    <text evidence="1">The sequence shown here is derived from an EMBL/GenBank/DDBJ whole genome shotgun (WGS) entry which is preliminary data.</text>
</comment>
<dbReference type="EMBL" id="PGFB01000001">
    <property type="protein sequence ID" value="PJJ65647.1"/>
    <property type="molecule type" value="Genomic_DNA"/>
</dbReference>
<organism evidence="1 2">
    <name type="scientific">Compostimonas suwonensis</name>
    <dbReference type="NCBI Taxonomy" id="1048394"/>
    <lineage>
        <taxon>Bacteria</taxon>
        <taxon>Bacillati</taxon>
        <taxon>Actinomycetota</taxon>
        <taxon>Actinomycetes</taxon>
        <taxon>Micrococcales</taxon>
        <taxon>Microbacteriaceae</taxon>
        <taxon>Compostimonas</taxon>
    </lineage>
</organism>
<dbReference type="InterPro" id="IPR013783">
    <property type="entry name" value="Ig-like_fold"/>
</dbReference>
<dbReference type="Proteomes" id="UP000230161">
    <property type="component" value="Unassembled WGS sequence"/>
</dbReference>